<dbReference type="PRINTS" id="PR00367">
    <property type="entry name" value="ETHRSPELEMNT"/>
</dbReference>
<protein>
    <submittedName>
        <fullName evidence="9">Ethylene-responsive transcription factor 2-like</fullName>
    </submittedName>
</protein>
<keyword evidence="4" id="KW-0804">Transcription</keyword>
<comment type="similarity">
    <text evidence="6">Belongs to the AP2/ERF transcription factor family. ERF subfamily.</text>
</comment>
<feature type="region of interest" description="Disordered" evidence="7">
    <location>
        <begin position="201"/>
        <end position="239"/>
    </location>
</feature>
<evidence type="ECO:0000259" key="8">
    <source>
        <dbReference type="PROSITE" id="PS51032"/>
    </source>
</evidence>
<proteinExistence type="inferred from homology"/>
<dbReference type="InterPro" id="IPR044808">
    <property type="entry name" value="ERF_plant"/>
</dbReference>
<feature type="domain" description="AP2/ERF" evidence="8">
    <location>
        <begin position="129"/>
        <end position="187"/>
    </location>
</feature>
<dbReference type="FunFam" id="3.30.730.10:FF:000001">
    <property type="entry name" value="Ethylene-responsive transcription factor 2"/>
    <property type="match status" value="1"/>
</dbReference>
<keyword evidence="10" id="KW-1185">Reference proteome</keyword>
<dbReference type="GO" id="GO:0005634">
    <property type="term" value="C:nucleus"/>
    <property type="evidence" value="ECO:0007669"/>
    <property type="project" value="UniProtKB-SubCell"/>
</dbReference>
<feature type="compositionally biased region" description="Low complexity" evidence="7">
    <location>
        <begin position="209"/>
        <end position="219"/>
    </location>
</feature>
<evidence type="ECO:0000256" key="3">
    <source>
        <dbReference type="ARBA" id="ARBA00023125"/>
    </source>
</evidence>
<dbReference type="EMBL" id="SMOL01000157">
    <property type="protein sequence ID" value="KAB2626847.1"/>
    <property type="molecule type" value="Genomic_DNA"/>
</dbReference>
<evidence type="ECO:0000256" key="1">
    <source>
        <dbReference type="ARBA" id="ARBA00004123"/>
    </source>
</evidence>
<dbReference type="CDD" id="cd00018">
    <property type="entry name" value="AP2"/>
    <property type="match status" value="1"/>
</dbReference>
<evidence type="ECO:0000256" key="2">
    <source>
        <dbReference type="ARBA" id="ARBA00023015"/>
    </source>
</evidence>
<keyword evidence="2" id="KW-0805">Transcription regulation</keyword>
<comment type="caution">
    <text evidence="9">The sequence shown here is derived from an EMBL/GenBank/DDBJ whole genome shotgun (WGS) entry which is preliminary data.</text>
</comment>
<dbReference type="GO" id="GO:0009873">
    <property type="term" value="P:ethylene-activated signaling pathway"/>
    <property type="evidence" value="ECO:0007669"/>
    <property type="project" value="InterPro"/>
</dbReference>
<dbReference type="Gene3D" id="3.30.730.10">
    <property type="entry name" value="AP2/ERF domain"/>
    <property type="match status" value="1"/>
</dbReference>
<organism evidence="9 10">
    <name type="scientific">Pyrus ussuriensis x Pyrus communis</name>
    <dbReference type="NCBI Taxonomy" id="2448454"/>
    <lineage>
        <taxon>Eukaryota</taxon>
        <taxon>Viridiplantae</taxon>
        <taxon>Streptophyta</taxon>
        <taxon>Embryophyta</taxon>
        <taxon>Tracheophyta</taxon>
        <taxon>Spermatophyta</taxon>
        <taxon>Magnoliopsida</taxon>
        <taxon>eudicotyledons</taxon>
        <taxon>Gunneridae</taxon>
        <taxon>Pentapetalae</taxon>
        <taxon>rosids</taxon>
        <taxon>fabids</taxon>
        <taxon>Rosales</taxon>
        <taxon>Rosaceae</taxon>
        <taxon>Amygdaloideae</taxon>
        <taxon>Maleae</taxon>
        <taxon>Pyrus</taxon>
    </lineage>
</organism>
<keyword evidence="3" id="KW-0238">DNA-binding</keyword>
<dbReference type="InterPro" id="IPR016177">
    <property type="entry name" value="DNA-bd_dom_sf"/>
</dbReference>
<dbReference type="PANTHER" id="PTHR31190:SF446">
    <property type="entry name" value="ETHYLENE-RESPONSIVE TRANSCRIPTION FACTOR 1-LIKE"/>
    <property type="match status" value="1"/>
</dbReference>
<reference evidence="9 10" key="1">
    <citation type="submission" date="2019-09" db="EMBL/GenBank/DDBJ databases">
        <authorList>
            <person name="Ou C."/>
        </authorList>
    </citation>
    <scope>NUCLEOTIDE SEQUENCE [LARGE SCALE GENOMIC DNA]</scope>
    <source>
        <strain evidence="9">S2</strain>
        <tissue evidence="9">Leaf</tissue>
    </source>
</reference>
<evidence type="ECO:0000256" key="5">
    <source>
        <dbReference type="ARBA" id="ARBA00023242"/>
    </source>
</evidence>
<dbReference type="SMART" id="SM00380">
    <property type="entry name" value="AP2"/>
    <property type="match status" value="1"/>
</dbReference>
<dbReference type="InterPro" id="IPR001471">
    <property type="entry name" value="AP2/ERF_dom"/>
</dbReference>
<dbReference type="AlphaFoldDB" id="A0A5N5HJ44"/>
<evidence type="ECO:0000256" key="7">
    <source>
        <dbReference type="SAM" id="MobiDB-lite"/>
    </source>
</evidence>
<gene>
    <name evidence="9" type="ORF">D8674_020465</name>
</gene>
<dbReference type="GO" id="GO:0003677">
    <property type="term" value="F:DNA binding"/>
    <property type="evidence" value="ECO:0007669"/>
    <property type="project" value="UniProtKB-KW"/>
</dbReference>
<dbReference type="GO" id="GO:0003700">
    <property type="term" value="F:DNA-binding transcription factor activity"/>
    <property type="evidence" value="ECO:0007669"/>
    <property type="project" value="InterPro"/>
</dbReference>
<accession>A0A5N5HJ44</accession>
<keyword evidence="5" id="KW-0539">Nucleus</keyword>
<reference evidence="9 10" key="3">
    <citation type="submission" date="2019-11" db="EMBL/GenBank/DDBJ databases">
        <title>A de novo genome assembly of a pear dwarfing rootstock.</title>
        <authorList>
            <person name="Wang F."/>
            <person name="Wang J."/>
            <person name="Li S."/>
            <person name="Zhang Y."/>
            <person name="Fang M."/>
            <person name="Ma L."/>
            <person name="Zhao Y."/>
            <person name="Jiang S."/>
        </authorList>
    </citation>
    <scope>NUCLEOTIDE SEQUENCE [LARGE SCALE GENOMIC DNA]</scope>
    <source>
        <strain evidence="9">S2</strain>
        <tissue evidence="9">Leaf</tissue>
    </source>
</reference>
<evidence type="ECO:0000256" key="4">
    <source>
        <dbReference type="ARBA" id="ARBA00023163"/>
    </source>
</evidence>
<comment type="subcellular location">
    <subcellularLocation>
        <location evidence="1">Nucleus</location>
    </subcellularLocation>
</comment>
<evidence type="ECO:0000313" key="9">
    <source>
        <dbReference type="EMBL" id="KAB2626847.1"/>
    </source>
</evidence>
<dbReference type="Proteomes" id="UP000327157">
    <property type="component" value="Chromosome 2"/>
</dbReference>
<dbReference type="InterPro" id="IPR036955">
    <property type="entry name" value="AP2/ERF_dom_sf"/>
</dbReference>
<dbReference type="PROSITE" id="PS51032">
    <property type="entry name" value="AP2_ERF"/>
    <property type="match status" value="1"/>
</dbReference>
<sequence>MFEDIYLEADFALLESIRQHLLDDNFDTNLQESSATASGSPPPMYCRSSSFSNLFLTKSWSDMPFKVELEDTNDVVGALSDGTAGWSMLSDHHHVDVIETTPAKSEPQEVVREEIAVARETRTPLTGQHFRGVRRRPWGKYAAEIRDPKKNGARVWLGTYETAEGAALAYDQAAFKMRGSKAKLNFPHLIGSGCEPVRVTAKRRAPEVSSSSSSSDSGSPKLKRRNSGVGSGAEAKSGSTSRLEMVEISQLAVVDQWLSDLNTTVCSMPINYC</sequence>
<dbReference type="SUPFAM" id="SSF54171">
    <property type="entry name" value="DNA-binding domain"/>
    <property type="match status" value="1"/>
</dbReference>
<evidence type="ECO:0000256" key="6">
    <source>
        <dbReference type="ARBA" id="ARBA00024343"/>
    </source>
</evidence>
<dbReference type="Pfam" id="PF00847">
    <property type="entry name" value="AP2"/>
    <property type="match status" value="1"/>
</dbReference>
<evidence type="ECO:0000313" key="10">
    <source>
        <dbReference type="Proteomes" id="UP000327157"/>
    </source>
</evidence>
<reference evidence="10" key="2">
    <citation type="submission" date="2019-10" db="EMBL/GenBank/DDBJ databases">
        <title>A de novo genome assembly of a pear dwarfing rootstock.</title>
        <authorList>
            <person name="Wang F."/>
            <person name="Wang J."/>
            <person name="Li S."/>
            <person name="Zhang Y."/>
            <person name="Fang M."/>
            <person name="Ma L."/>
            <person name="Zhao Y."/>
            <person name="Jiang S."/>
        </authorList>
    </citation>
    <scope>NUCLEOTIDE SEQUENCE [LARGE SCALE GENOMIC DNA]</scope>
</reference>
<dbReference type="PANTHER" id="PTHR31190">
    <property type="entry name" value="DNA-BINDING DOMAIN"/>
    <property type="match status" value="1"/>
</dbReference>
<dbReference type="OrthoDB" id="1163894at2759"/>
<name>A0A5N5HJ44_9ROSA</name>